<evidence type="ECO:0000313" key="2">
    <source>
        <dbReference type="EMBL" id="GAI47792.1"/>
    </source>
</evidence>
<organism evidence="2">
    <name type="scientific">marine sediment metagenome</name>
    <dbReference type="NCBI Taxonomy" id="412755"/>
    <lineage>
        <taxon>unclassified sequences</taxon>
        <taxon>metagenomes</taxon>
        <taxon>ecological metagenomes</taxon>
    </lineage>
</organism>
<dbReference type="AlphaFoldDB" id="X1NUR1"/>
<protein>
    <submittedName>
        <fullName evidence="2">Uncharacterized protein</fullName>
    </submittedName>
</protein>
<feature type="transmembrane region" description="Helical" evidence="1">
    <location>
        <begin position="16"/>
        <end position="33"/>
    </location>
</feature>
<name>X1NUR1_9ZZZZ</name>
<keyword evidence="1" id="KW-0472">Membrane</keyword>
<sequence>MTPENKIILTKRFKSFLWRLGGIVAIAVLRANSGL</sequence>
<keyword evidence="1" id="KW-1133">Transmembrane helix</keyword>
<accession>X1NUR1</accession>
<comment type="caution">
    <text evidence="2">The sequence shown here is derived from an EMBL/GenBank/DDBJ whole genome shotgun (WGS) entry which is preliminary data.</text>
</comment>
<reference evidence="2" key="1">
    <citation type="journal article" date="2014" name="Front. Microbiol.">
        <title>High frequency of phylogenetically diverse reductive dehalogenase-homologous genes in deep subseafloor sedimentary metagenomes.</title>
        <authorList>
            <person name="Kawai M."/>
            <person name="Futagami T."/>
            <person name="Toyoda A."/>
            <person name="Takaki Y."/>
            <person name="Nishi S."/>
            <person name="Hori S."/>
            <person name="Arai W."/>
            <person name="Tsubouchi T."/>
            <person name="Morono Y."/>
            <person name="Uchiyama I."/>
            <person name="Ito T."/>
            <person name="Fujiyama A."/>
            <person name="Inagaki F."/>
            <person name="Takami H."/>
        </authorList>
    </citation>
    <scope>NUCLEOTIDE SEQUENCE</scope>
    <source>
        <strain evidence="2">Expedition CK06-06</strain>
    </source>
</reference>
<keyword evidence="1" id="KW-0812">Transmembrane</keyword>
<feature type="non-terminal residue" evidence="2">
    <location>
        <position position="35"/>
    </location>
</feature>
<proteinExistence type="predicted"/>
<gene>
    <name evidence="2" type="ORF">S06H3_59212</name>
</gene>
<dbReference type="EMBL" id="BARV01038434">
    <property type="protein sequence ID" value="GAI47792.1"/>
    <property type="molecule type" value="Genomic_DNA"/>
</dbReference>
<evidence type="ECO:0000256" key="1">
    <source>
        <dbReference type="SAM" id="Phobius"/>
    </source>
</evidence>